<dbReference type="InterPro" id="IPR005186">
    <property type="entry name" value="FlaG"/>
</dbReference>
<protein>
    <submittedName>
        <fullName evidence="1">Flagellar protein FlaG</fullName>
    </submittedName>
</protein>
<sequence length="122" mass="14079">MEVTRISQGRQSSTDYGLNQVQKENIENMDTAMITPIEAVNTVDKEFSEEDIKRSVEKLNKFLQDENVHAEYEVHEKLKHVTMIKIVNTDTKEIVMEIPPKKILDMVAKMCEMVGIIIDKKV</sequence>
<evidence type="ECO:0000313" key="2">
    <source>
        <dbReference type="Proteomes" id="UP000736583"/>
    </source>
</evidence>
<gene>
    <name evidence="1" type="ORF">KQI89_04960</name>
</gene>
<keyword evidence="1" id="KW-0966">Cell projection</keyword>
<keyword evidence="2" id="KW-1185">Reference proteome</keyword>
<dbReference type="EMBL" id="JAHLQL010000001">
    <property type="protein sequence ID" value="MBU5591106.1"/>
    <property type="molecule type" value="Genomic_DNA"/>
</dbReference>
<dbReference type="RefSeq" id="WP_216456140.1">
    <property type="nucleotide sequence ID" value="NZ_JAHLQL010000001.1"/>
</dbReference>
<keyword evidence="1" id="KW-0282">Flagellum</keyword>
<dbReference type="PANTHER" id="PTHR37166:SF1">
    <property type="entry name" value="PROTEIN FLAG"/>
    <property type="match status" value="1"/>
</dbReference>
<dbReference type="Proteomes" id="UP000736583">
    <property type="component" value="Unassembled WGS sequence"/>
</dbReference>
<evidence type="ECO:0000313" key="1">
    <source>
        <dbReference type="EMBL" id="MBU5591106.1"/>
    </source>
</evidence>
<reference evidence="1 2" key="1">
    <citation type="submission" date="2021-06" db="EMBL/GenBank/DDBJ databases">
        <authorList>
            <person name="Sun Q."/>
            <person name="Li D."/>
        </authorList>
    </citation>
    <scope>NUCLEOTIDE SEQUENCE [LARGE SCALE GENOMIC DNA]</scope>
    <source>
        <strain evidence="1 2">MSJ-4</strain>
    </source>
</reference>
<dbReference type="Pfam" id="PF03646">
    <property type="entry name" value="FlaG"/>
    <property type="match status" value="1"/>
</dbReference>
<keyword evidence="1" id="KW-0969">Cilium</keyword>
<dbReference type="PANTHER" id="PTHR37166">
    <property type="entry name" value="PROTEIN FLAG"/>
    <property type="match status" value="1"/>
</dbReference>
<comment type="caution">
    <text evidence="1">The sequence shown here is derived from an EMBL/GenBank/DDBJ whole genome shotgun (WGS) entry which is preliminary data.</text>
</comment>
<organism evidence="1 2">
    <name type="scientific">Clostridium simiarum</name>
    <dbReference type="NCBI Taxonomy" id="2841506"/>
    <lineage>
        <taxon>Bacteria</taxon>
        <taxon>Bacillati</taxon>
        <taxon>Bacillota</taxon>
        <taxon>Clostridia</taxon>
        <taxon>Eubacteriales</taxon>
        <taxon>Clostridiaceae</taxon>
        <taxon>Clostridium</taxon>
    </lineage>
</organism>
<name>A0ABS6EY00_9CLOT</name>
<accession>A0ABS6EY00</accession>
<proteinExistence type="predicted"/>